<protein>
    <recommendedName>
        <fullName evidence="5">Chromo domain-containing protein</fullName>
    </recommendedName>
</protein>
<dbReference type="SUPFAM" id="SSF54160">
    <property type="entry name" value="Chromo domain-like"/>
    <property type="match status" value="1"/>
</dbReference>
<dbReference type="GeneID" id="19243869"/>
<dbReference type="InterPro" id="IPR023780">
    <property type="entry name" value="Chromo_domain"/>
</dbReference>
<dbReference type="PROSITE" id="PS50013">
    <property type="entry name" value="CHROMO_2"/>
    <property type="match status" value="1"/>
</dbReference>
<dbReference type="RefSeq" id="XP_007801840.1">
    <property type="nucleotide sequence ID" value="XM_007803649.1"/>
</dbReference>
<evidence type="ECO:0000313" key="7">
    <source>
        <dbReference type="Proteomes" id="UP000019373"/>
    </source>
</evidence>
<keyword evidence="7" id="KW-1185">Reference proteome</keyword>
<dbReference type="SMART" id="SM00298">
    <property type="entry name" value="CHROMO"/>
    <property type="match status" value="1"/>
</dbReference>
<dbReference type="OrthoDB" id="433924at2759"/>
<comment type="subcellular location">
    <subcellularLocation>
        <location evidence="1">Nucleus</location>
    </subcellularLocation>
</comment>
<dbReference type="InterPro" id="IPR051219">
    <property type="entry name" value="Heterochromatin_chromo-domain"/>
</dbReference>
<dbReference type="CDD" id="cd00024">
    <property type="entry name" value="CD_CSD"/>
    <property type="match status" value="1"/>
</dbReference>
<accession>U1HQ14</accession>
<dbReference type="InterPro" id="IPR016197">
    <property type="entry name" value="Chromo-like_dom_sf"/>
</dbReference>
<evidence type="ECO:0000313" key="6">
    <source>
        <dbReference type="EMBL" id="ERF72505.1"/>
    </source>
</evidence>
<reference evidence="7" key="1">
    <citation type="journal article" date="2014" name="BMC Genomics">
        <title>Genome characteristics reveal the impact of lichenization on lichen-forming fungus Endocarpon pusillum Hedwig (Verrucariales, Ascomycota).</title>
        <authorList>
            <person name="Wang Y.-Y."/>
            <person name="Liu B."/>
            <person name="Zhang X.-Y."/>
            <person name="Zhou Q.-M."/>
            <person name="Zhang T."/>
            <person name="Li H."/>
            <person name="Yu Y.-F."/>
            <person name="Zhang X.-L."/>
            <person name="Hao X.-Y."/>
            <person name="Wang M."/>
            <person name="Wang L."/>
            <person name="Wei J.-C."/>
        </authorList>
    </citation>
    <scope>NUCLEOTIDE SEQUENCE [LARGE SCALE GENOMIC DNA]</scope>
    <source>
        <strain evidence="7">Z07020 / HMAS-L-300199</strain>
    </source>
</reference>
<organism evidence="6 7">
    <name type="scientific">Endocarpon pusillum (strain Z07020 / HMAS-L-300199)</name>
    <name type="common">Lichen-forming fungus</name>
    <dbReference type="NCBI Taxonomy" id="1263415"/>
    <lineage>
        <taxon>Eukaryota</taxon>
        <taxon>Fungi</taxon>
        <taxon>Dikarya</taxon>
        <taxon>Ascomycota</taxon>
        <taxon>Pezizomycotina</taxon>
        <taxon>Eurotiomycetes</taxon>
        <taxon>Chaetothyriomycetidae</taxon>
        <taxon>Verrucariales</taxon>
        <taxon>Verrucariaceae</taxon>
        <taxon>Endocarpon</taxon>
    </lineage>
</organism>
<feature type="region of interest" description="Disordered" evidence="4">
    <location>
        <begin position="55"/>
        <end position="81"/>
    </location>
</feature>
<dbReference type="InterPro" id="IPR000953">
    <property type="entry name" value="Chromo/chromo_shadow_dom"/>
</dbReference>
<evidence type="ECO:0000256" key="4">
    <source>
        <dbReference type="SAM" id="MobiDB-lite"/>
    </source>
</evidence>
<dbReference type="Pfam" id="PF00385">
    <property type="entry name" value="Chromo"/>
    <property type="match status" value="1"/>
</dbReference>
<dbReference type="EMBL" id="KE721094">
    <property type="protein sequence ID" value="ERF72505.1"/>
    <property type="molecule type" value="Genomic_DNA"/>
</dbReference>
<evidence type="ECO:0000256" key="1">
    <source>
        <dbReference type="ARBA" id="ARBA00004123"/>
    </source>
</evidence>
<sequence>MEQWKVEKIVSKLVHGEAISYKVRWEGYEAEDDTWEDPTALEQAQEAVRAYEEALGHSGLRGRRQADGSTFYGEPRGRLRR</sequence>
<evidence type="ECO:0000259" key="5">
    <source>
        <dbReference type="PROSITE" id="PS50013"/>
    </source>
</evidence>
<dbReference type="GO" id="GO:0005634">
    <property type="term" value="C:nucleus"/>
    <property type="evidence" value="ECO:0007669"/>
    <property type="project" value="UniProtKB-SubCell"/>
</dbReference>
<feature type="domain" description="Chromo" evidence="5">
    <location>
        <begin position="4"/>
        <end position="53"/>
    </location>
</feature>
<dbReference type="Proteomes" id="UP000019373">
    <property type="component" value="Unassembled WGS sequence"/>
</dbReference>
<keyword evidence="3" id="KW-0539">Nucleus</keyword>
<gene>
    <name evidence="6" type="ORF">EPUS_09032</name>
</gene>
<dbReference type="Gene3D" id="2.40.50.40">
    <property type="match status" value="1"/>
</dbReference>
<evidence type="ECO:0000256" key="2">
    <source>
        <dbReference type="ARBA" id="ARBA00011353"/>
    </source>
</evidence>
<evidence type="ECO:0000256" key="3">
    <source>
        <dbReference type="ARBA" id="ARBA00023242"/>
    </source>
</evidence>
<comment type="subunit">
    <text evidence="2">Component of the NuA4 histone acetyltransferase complex.</text>
</comment>
<dbReference type="HOGENOM" id="CLU_2573880_0_0_1"/>
<dbReference type="PANTHER" id="PTHR22812">
    <property type="entry name" value="CHROMOBOX PROTEIN"/>
    <property type="match status" value="1"/>
</dbReference>
<dbReference type="AlphaFoldDB" id="U1HQ14"/>
<dbReference type="InterPro" id="IPR023779">
    <property type="entry name" value="Chromodomain_CS"/>
</dbReference>
<dbReference type="PROSITE" id="PS00598">
    <property type="entry name" value="CHROMO_1"/>
    <property type="match status" value="1"/>
</dbReference>
<name>U1HQ14_ENDPU</name>
<dbReference type="GO" id="GO:0006338">
    <property type="term" value="P:chromatin remodeling"/>
    <property type="evidence" value="ECO:0007669"/>
    <property type="project" value="UniProtKB-ARBA"/>
</dbReference>
<proteinExistence type="predicted"/>